<comment type="caution">
    <text evidence="2">The sequence shown here is derived from an EMBL/GenBank/DDBJ whole genome shotgun (WGS) entry which is preliminary data.</text>
</comment>
<dbReference type="Proteomes" id="UP000677812">
    <property type="component" value="Unassembled WGS sequence"/>
</dbReference>
<feature type="domain" description="Pyruvate kinase C-terminal" evidence="1">
    <location>
        <begin position="4"/>
        <end position="43"/>
    </location>
</feature>
<dbReference type="EMBL" id="JAGRQH010000313">
    <property type="protein sequence ID" value="MBR0560903.1"/>
    <property type="molecule type" value="Genomic_DNA"/>
</dbReference>
<dbReference type="Pfam" id="PF02887">
    <property type="entry name" value="PK_C"/>
    <property type="match status" value="1"/>
</dbReference>
<evidence type="ECO:0000259" key="1">
    <source>
        <dbReference type="Pfam" id="PF02887"/>
    </source>
</evidence>
<gene>
    <name evidence="2" type="ORF">KB213_12760</name>
</gene>
<accession>A0ABS5EBG7</accession>
<dbReference type="SUPFAM" id="SSF52935">
    <property type="entry name" value="PK C-terminal domain-like"/>
    <property type="match status" value="1"/>
</dbReference>
<dbReference type="InterPro" id="IPR015795">
    <property type="entry name" value="Pyrv_Knase_C"/>
</dbReference>
<keyword evidence="3" id="KW-1185">Reference proteome</keyword>
<feature type="non-terminal residue" evidence="2">
    <location>
        <position position="1"/>
    </location>
</feature>
<proteinExistence type="predicted"/>
<evidence type="ECO:0000313" key="3">
    <source>
        <dbReference type="Proteomes" id="UP000677812"/>
    </source>
</evidence>
<name>A0ABS5EBG7_9PROT</name>
<sequence length="45" mass="4640">EDLAVRAAELALSNGFCVKGDHVLVLAGLPYGLSGSTNTLRVIKA</sequence>
<dbReference type="Gene3D" id="3.40.1380.20">
    <property type="entry name" value="Pyruvate kinase, C-terminal domain"/>
    <property type="match status" value="1"/>
</dbReference>
<protein>
    <recommendedName>
        <fullName evidence="1">Pyruvate kinase C-terminal domain-containing protein</fullName>
    </recommendedName>
</protein>
<organism evidence="2 3">
    <name type="scientific">Neokomagataea anthophila</name>
    <dbReference type="NCBI Taxonomy" id="2826925"/>
    <lineage>
        <taxon>Bacteria</taxon>
        <taxon>Pseudomonadati</taxon>
        <taxon>Pseudomonadota</taxon>
        <taxon>Alphaproteobacteria</taxon>
        <taxon>Acetobacterales</taxon>
        <taxon>Acetobacteraceae</taxon>
        <taxon>Neokomagataea</taxon>
    </lineage>
</organism>
<reference evidence="2 3" key="1">
    <citation type="submission" date="2021-04" db="EMBL/GenBank/DDBJ databases">
        <title>The complete genome sequence of Neokomagataea sp. TBRC 2177.</title>
        <authorList>
            <person name="Charoenyingcharoen P."/>
            <person name="Yukphan P."/>
        </authorList>
    </citation>
    <scope>NUCLEOTIDE SEQUENCE [LARGE SCALE GENOMIC DNA]</scope>
    <source>
        <strain evidence="2 3">TBRC 2177</strain>
    </source>
</reference>
<dbReference type="InterPro" id="IPR036918">
    <property type="entry name" value="Pyrv_Knase_C_sf"/>
</dbReference>
<evidence type="ECO:0000313" key="2">
    <source>
        <dbReference type="EMBL" id="MBR0560903.1"/>
    </source>
</evidence>